<evidence type="ECO:0000313" key="3">
    <source>
        <dbReference type="WBParaSite" id="TASK_0000977101-mRNA-1"/>
    </source>
</evidence>
<reference evidence="1 2" key="2">
    <citation type="submission" date="2018-11" db="EMBL/GenBank/DDBJ databases">
        <authorList>
            <consortium name="Pathogen Informatics"/>
        </authorList>
    </citation>
    <scope>NUCLEOTIDE SEQUENCE [LARGE SCALE GENOMIC DNA]</scope>
</reference>
<proteinExistence type="predicted"/>
<dbReference type="Proteomes" id="UP000282613">
    <property type="component" value="Unassembled WGS sequence"/>
</dbReference>
<gene>
    <name evidence="1" type="ORF">TASK_LOCUS9772</name>
</gene>
<evidence type="ECO:0000313" key="1">
    <source>
        <dbReference type="EMBL" id="VDK45451.1"/>
    </source>
</evidence>
<name>A0A0R3WFX8_TAEAS</name>
<dbReference type="EMBL" id="UYRS01019461">
    <property type="protein sequence ID" value="VDK45451.1"/>
    <property type="molecule type" value="Genomic_DNA"/>
</dbReference>
<reference evidence="3" key="1">
    <citation type="submission" date="2017-02" db="UniProtKB">
        <authorList>
            <consortium name="WormBaseParasite"/>
        </authorList>
    </citation>
    <scope>IDENTIFICATION</scope>
</reference>
<sequence length="75" mass="7931">MASTTSSVALHSFAQMKPAGSGSYVDATDGPVVLETVPYFSDDGPLTVLLFCPPSAHLSPLDHRYLYDGRGDAND</sequence>
<dbReference type="WBParaSite" id="TASK_0000977101-mRNA-1">
    <property type="protein sequence ID" value="TASK_0000977101-mRNA-1"/>
    <property type="gene ID" value="TASK_0000977101"/>
</dbReference>
<accession>A0A0R3WFX8</accession>
<dbReference type="AlphaFoldDB" id="A0A0R3WFX8"/>
<protein>
    <submittedName>
        <fullName evidence="3">Dioxygenase</fullName>
    </submittedName>
</protein>
<organism evidence="3">
    <name type="scientific">Taenia asiatica</name>
    <name type="common">Asian tapeworm</name>
    <dbReference type="NCBI Taxonomy" id="60517"/>
    <lineage>
        <taxon>Eukaryota</taxon>
        <taxon>Metazoa</taxon>
        <taxon>Spiralia</taxon>
        <taxon>Lophotrochozoa</taxon>
        <taxon>Platyhelminthes</taxon>
        <taxon>Cestoda</taxon>
        <taxon>Eucestoda</taxon>
        <taxon>Cyclophyllidea</taxon>
        <taxon>Taeniidae</taxon>
        <taxon>Taenia</taxon>
    </lineage>
</organism>
<keyword evidence="2" id="KW-1185">Reference proteome</keyword>
<evidence type="ECO:0000313" key="2">
    <source>
        <dbReference type="Proteomes" id="UP000282613"/>
    </source>
</evidence>